<dbReference type="InterPro" id="IPR023393">
    <property type="entry name" value="START-like_dom_sf"/>
</dbReference>
<dbReference type="PANTHER" id="PTHR33789:SF11">
    <property type="entry name" value="OS05G0202300 PROTEIN"/>
    <property type="match status" value="1"/>
</dbReference>
<protein>
    <submittedName>
        <fullName evidence="1">Polyketide cyclase/dehydrase</fullName>
    </submittedName>
</protein>
<dbReference type="SUPFAM" id="SSF55961">
    <property type="entry name" value="Bet v1-like"/>
    <property type="match status" value="1"/>
</dbReference>
<organism evidence="1 2">
    <name type="scientific">Dillenia turbinata</name>
    <dbReference type="NCBI Taxonomy" id="194707"/>
    <lineage>
        <taxon>Eukaryota</taxon>
        <taxon>Viridiplantae</taxon>
        <taxon>Streptophyta</taxon>
        <taxon>Embryophyta</taxon>
        <taxon>Tracheophyta</taxon>
        <taxon>Spermatophyta</taxon>
        <taxon>Magnoliopsida</taxon>
        <taxon>eudicotyledons</taxon>
        <taxon>Gunneridae</taxon>
        <taxon>Pentapetalae</taxon>
        <taxon>Dilleniales</taxon>
        <taxon>Dilleniaceae</taxon>
        <taxon>Dillenia</taxon>
    </lineage>
</organism>
<reference evidence="1 2" key="1">
    <citation type="submission" date="2023-12" db="EMBL/GenBank/DDBJ databases">
        <title>A high-quality genome assembly for Dillenia turbinata (Dilleniales).</title>
        <authorList>
            <person name="Chanderbali A."/>
        </authorList>
    </citation>
    <scope>NUCLEOTIDE SEQUENCE [LARGE SCALE GENOMIC DNA]</scope>
    <source>
        <strain evidence="1">LSX21</strain>
        <tissue evidence="1">Leaf</tissue>
    </source>
</reference>
<dbReference type="InterPro" id="IPR053249">
    <property type="entry name" value="LFS"/>
</dbReference>
<dbReference type="PANTHER" id="PTHR33789">
    <property type="entry name" value="LACHRYMATORY-FACTOR SYNTHASE"/>
    <property type="match status" value="1"/>
</dbReference>
<evidence type="ECO:0000313" key="1">
    <source>
        <dbReference type="EMBL" id="KAK6927339.1"/>
    </source>
</evidence>
<sequence>MGETEKAVSEWEGRAAVELTSSTADQVWPFLADFCKLHNLMHPYIDTCRQIDGFPGQPGLIRYCALTGSSSTSGGSESSIMWAHEKLLMIDAIQRCFSYEVLENNLGFKKYVATIAVSEINGGTGCEIVWSFVANPVEGWTLDQLVSYIDACLKTIAKSIEEALQVEDQPTK</sequence>
<accession>A0AAN8V5Z7</accession>
<comment type="caution">
    <text evidence="1">The sequence shown here is derived from an EMBL/GenBank/DDBJ whole genome shotgun (WGS) entry which is preliminary data.</text>
</comment>
<dbReference type="InterPro" id="IPR019587">
    <property type="entry name" value="Polyketide_cyclase/dehydratase"/>
</dbReference>
<dbReference type="EMBL" id="JBAMMX010000014">
    <property type="protein sequence ID" value="KAK6927339.1"/>
    <property type="molecule type" value="Genomic_DNA"/>
</dbReference>
<name>A0AAN8V5Z7_9MAGN</name>
<dbReference type="Pfam" id="PF10604">
    <property type="entry name" value="Polyketide_cyc2"/>
    <property type="match status" value="1"/>
</dbReference>
<dbReference type="Gene3D" id="3.30.530.20">
    <property type="match status" value="1"/>
</dbReference>
<dbReference type="GO" id="GO:0004864">
    <property type="term" value="F:protein phosphatase inhibitor activity"/>
    <property type="evidence" value="ECO:0007669"/>
    <property type="project" value="UniProtKB-ARBA"/>
</dbReference>
<dbReference type="Proteomes" id="UP001370490">
    <property type="component" value="Unassembled WGS sequence"/>
</dbReference>
<keyword evidence="2" id="KW-1185">Reference proteome</keyword>
<dbReference type="AlphaFoldDB" id="A0AAN8V5Z7"/>
<evidence type="ECO:0000313" key="2">
    <source>
        <dbReference type="Proteomes" id="UP001370490"/>
    </source>
</evidence>
<proteinExistence type="predicted"/>
<gene>
    <name evidence="1" type="ORF">RJ641_005930</name>
</gene>
<dbReference type="CDD" id="cd07821">
    <property type="entry name" value="PYR_PYL_RCAR_like"/>
    <property type="match status" value="1"/>
</dbReference>